<organism evidence="1">
    <name type="scientific">Tanacetum cinerariifolium</name>
    <name type="common">Dalmatian daisy</name>
    <name type="synonym">Chrysanthemum cinerariifolium</name>
    <dbReference type="NCBI Taxonomy" id="118510"/>
    <lineage>
        <taxon>Eukaryota</taxon>
        <taxon>Viridiplantae</taxon>
        <taxon>Streptophyta</taxon>
        <taxon>Embryophyta</taxon>
        <taxon>Tracheophyta</taxon>
        <taxon>Spermatophyta</taxon>
        <taxon>Magnoliopsida</taxon>
        <taxon>eudicotyledons</taxon>
        <taxon>Gunneridae</taxon>
        <taxon>Pentapetalae</taxon>
        <taxon>asterids</taxon>
        <taxon>campanulids</taxon>
        <taxon>Asterales</taxon>
        <taxon>Asteraceae</taxon>
        <taxon>Asteroideae</taxon>
        <taxon>Anthemideae</taxon>
        <taxon>Anthemidinae</taxon>
        <taxon>Tanacetum</taxon>
    </lineage>
</organism>
<protein>
    <submittedName>
        <fullName evidence="1">Uncharacterized protein</fullName>
    </submittedName>
</protein>
<sequence length="73" mass="7484">MCGRIGPRGDDAQGGDANALVVPDRCGEAVGEGVGDAVEGEEAFVVCLANLGKEGLQRQSLTVREDVILGVDE</sequence>
<accession>A0A699XNW5</accession>
<comment type="caution">
    <text evidence="1">The sequence shown here is derived from an EMBL/GenBank/DDBJ whole genome shotgun (WGS) entry which is preliminary data.</text>
</comment>
<reference evidence="1" key="1">
    <citation type="journal article" date="2019" name="Sci. Rep.">
        <title>Draft genome of Tanacetum cinerariifolium, the natural source of mosquito coil.</title>
        <authorList>
            <person name="Yamashiro T."/>
            <person name="Shiraishi A."/>
            <person name="Satake H."/>
            <person name="Nakayama K."/>
        </authorList>
    </citation>
    <scope>NUCLEOTIDE SEQUENCE</scope>
</reference>
<dbReference type="EMBL" id="BKCJ011884953">
    <property type="protein sequence ID" value="GFD60963.1"/>
    <property type="molecule type" value="Genomic_DNA"/>
</dbReference>
<feature type="non-terminal residue" evidence="1">
    <location>
        <position position="73"/>
    </location>
</feature>
<gene>
    <name evidence="1" type="ORF">Tci_932932</name>
</gene>
<proteinExistence type="predicted"/>
<evidence type="ECO:0000313" key="1">
    <source>
        <dbReference type="EMBL" id="GFD60963.1"/>
    </source>
</evidence>
<name>A0A699XNW5_TANCI</name>
<dbReference type="AlphaFoldDB" id="A0A699XNW5"/>